<reference evidence="2 3" key="1">
    <citation type="journal article" date="2022" name="Front. Cell. Infect. Microbiol.">
        <title>The Genomes of Two Strains of Taenia crassiceps the Animal Model for the Study of Human Cysticercosis.</title>
        <authorList>
            <person name="Bobes R.J."/>
            <person name="Estrada K."/>
            <person name="Rios-Valencia D.G."/>
            <person name="Calderon-Gallegos A."/>
            <person name="de la Torre P."/>
            <person name="Carrero J.C."/>
            <person name="Sanchez-Flores A."/>
            <person name="Laclette J.P."/>
        </authorList>
    </citation>
    <scope>NUCLEOTIDE SEQUENCE [LARGE SCALE GENOMIC DNA]</scope>
    <source>
        <strain evidence="2">WFUcys</strain>
    </source>
</reference>
<feature type="region of interest" description="Disordered" evidence="1">
    <location>
        <begin position="892"/>
        <end position="915"/>
    </location>
</feature>
<feature type="region of interest" description="Disordered" evidence="1">
    <location>
        <begin position="853"/>
        <end position="872"/>
    </location>
</feature>
<evidence type="ECO:0000313" key="3">
    <source>
        <dbReference type="Proteomes" id="UP001651158"/>
    </source>
</evidence>
<dbReference type="EMBL" id="JAKROA010000007">
    <property type="protein sequence ID" value="KAL5105702.1"/>
    <property type="molecule type" value="Genomic_DNA"/>
</dbReference>
<name>A0ABR4Q7R1_9CEST</name>
<keyword evidence="3" id="KW-1185">Reference proteome</keyword>
<gene>
    <name evidence="2" type="ORF">TcWFU_002407</name>
</gene>
<evidence type="ECO:0000313" key="2">
    <source>
        <dbReference type="EMBL" id="KAL5105702.1"/>
    </source>
</evidence>
<comment type="caution">
    <text evidence="2">The sequence shown here is derived from an EMBL/GenBank/DDBJ whole genome shotgun (WGS) entry which is preliminary data.</text>
</comment>
<evidence type="ECO:0000256" key="1">
    <source>
        <dbReference type="SAM" id="MobiDB-lite"/>
    </source>
</evidence>
<dbReference type="Proteomes" id="UP001651158">
    <property type="component" value="Unassembled WGS sequence"/>
</dbReference>
<sequence>MNATSEFDGVIFGFDFSHYSTLPLFNKRNSLECCNSNDDFDCGHKAAQSTVETAISFSQKPKKDVVTEISIDFNSEKPHCRKLDVDDACAKCIEMNLDNPPHLESYPCGLALNKVSNLSGCSALEQNCLRSVDEDSIRRTVTMLRENVDEINRTLCSQISAASVERQLLEEIQGIKLQLCELSESLKTQSSVCPSVDPCAEAACLRKDSKLQLGRDIEEIKCYLQQLTAGLSCSSPPPSCPKCGSPCESLKAAEDDECGFKYEGASPIMECQVSVRISQCDDATQEIKTPSTNINQFLLDKVEGLKTSIDDAIATENVCSENERTNELCAQSATEKDDLVNTCTQSVASFGNPKTSIERIFQILQDLEHILSANEYNLNQGRALPLVCSLKQLLESEFNSPSMKADDDWALRELSEKYNCAPPYLIQAPPCKADERRHPDTSSHKGSAASLCGSSVCNLVEFPLGKDPNQNIDKKVKNVLRELYCELQSFDEEVKAKVLSMLEEISETLEALQNCQQSEIAESLNLCADCKVQAEPEKLDTCGLPLTLEEEMACEKRAESQQPIMPTPNLCDLLTKLQSLINLLQPSVQFPDCAFELILGCSLDCLKHILQTKCIDSDILESIGSILKSMKAELCLQGAGASTHMSIISELEELLMAAGVNLPEDREYSCGIEHSACDSDRTVPNDFYDEKIKTILGSIEGCIREAESCCPNAVDAMLLTRNEQSMNVAGSNAPAQSCLEEVDYKSRVALILRELKGVFQALEVEGSALLDSTISRIFCIFNQLECILATDQQNATILMEIRQILGRINEKKVTAVSECVSDGCAAPSTGCSLPPTNDVGICEINSRNQLSTKQGEDCAASDRSSSSPICPVHPTAGSDICKSSSQNRSQRSAMQSEGCSASDRPEPSTACPVRPIAGSEVRKCNSRSQSRSRSSTIKSEGYLNRCLNALRKTR</sequence>
<proteinExistence type="predicted"/>
<accession>A0ABR4Q7R1</accession>
<protein>
    <submittedName>
        <fullName evidence="2">Uncharacterized protein</fullName>
    </submittedName>
</protein>
<organism evidence="2 3">
    <name type="scientific">Taenia crassiceps</name>
    <dbReference type="NCBI Taxonomy" id="6207"/>
    <lineage>
        <taxon>Eukaryota</taxon>
        <taxon>Metazoa</taxon>
        <taxon>Spiralia</taxon>
        <taxon>Lophotrochozoa</taxon>
        <taxon>Platyhelminthes</taxon>
        <taxon>Cestoda</taxon>
        <taxon>Eucestoda</taxon>
        <taxon>Cyclophyllidea</taxon>
        <taxon>Taeniidae</taxon>
        <taxon>Taenia</taxon>
    </lineage>
</organism>